<evidence type="ECO:0000256" key="3">
    <source>
        <dbReference type="ARBA" id="ARBA00023015"/>
    </source>
</evidence>
<dbReference type="AlphaFoldDB" id="A0A8J2LVZ9"/>
<keyword evidence="4" id="KW-0238">DNA-binding</keyword>
<evidence type="ECO:0000313" key="11">
    <source>
        <dbReference type="Proteomes" id="UP000708208"/>
    </source>
</evidence>
<keyword evidence="6" id="KW-0539">Nucleus</keyword>
<comment type="caution">
    <text evidence="10">The sequence shown here is derived from an EMBL/GenBank/DDBJ whole genome shotgun (WGS) entry which is preliminary data.</text>
</comment>
<feature type="region of interest" description="Disordered" evidence="8">
    <location>
        <begin position="335"/>
        <end position="367"/>
    </location>
</feature>
<proteinExistence type="inferred from homology"/>
<dbReference type="GO" id="GO:0005634">
    <property type="term" value="C:nucleus"/>
    <property type="evidence" value="ECO:0007669"/>
    <property type="project" value="UniProtKB-SubCell"/>
</dbReference>
<dbReference type="OrthoDB" id="60033at2759"/>
<feature type="region of interest" description="Disordered" evidence="8">
    <location>
        <begin position="269"/>
        <end position="296"/>
    </location>
</feature>
<dbReference type="GO" id="GO:0043565">
    <property type="term" value="F:sequence-specific DNA binding"/>
    <property type="evidence" value="ECO:0007669"/>
    <property type="project" value="InterPro"/>
</dbReference>
<evidence type="ECO:0000256" key="1">
    <source>
        <dbReference type="ARBA" id="ARBA00004123"/>
    </source>
</evidence>
<dbReference type="PROSITE" id="PS00434">
    <property type="entry name" value="HSF_DOMAIN"/>
    <property type="match status" value="1"/>
</dbReference>
<evidence type="ECO:0000256" key="8">
    <source>
        <dbReference type="SAM" id="MobiDB-lite"/>
    </source>
</evidence>
<evidence type="ECO:0000256" key="4">
    <source>
        <dbReference type="ARBA" id="ARBA00023125"/>
    </source>
</evidence>
<accession>A0A8J2LVZ9</accession>
<gene>
    <name evidence="10" type="ORF">AFUS01_LOCUS46744</name>
</gene>
<dbReference type="PANTHER" id="PTHR10015">
    <property type="entry name" value="HEAT SHOCK TRANSCRIPTION FACTOR"/>
    <property type="match status" value="1"/>
</dbReference>
<evidence type="ECO:0000256" key="6">
    <source>
        <dbReference type="ARBA" id="ARBA00023242"/>
    </source>
</evidence>
<dbReference type="EMBL" id="CAJVCH010571501">
    <property type="protein sequence ID" value="CAG7837667.1"/>
    <property type="molecule type" value="Genomic_DNA"/>
</dbReference>
<protein>
    <recommendedName>
        <fullName evidence="9">HSF-type DNA-binding domain-containing protein</fullName>
    </recommendedName>
</protein>
<evidence type="ECO:0000256" key="7">
    <source>
        <dbReference type="RuleBase" id="RU004020"/>
    </source>
</evidence>
<evidence type="ECO:0000313" key="10">
    <source>
        <dbReference type="EMBL" id="CAG7837667.1"/>
    </source>
</evidence>
<keyword evidence="11" id="KW-1185">Reference proteome</keyword>
<dbReference type="Pfam" id="PF00447">
    <property type="entry name" value="HSF_DNA-bind"/>
    <property type="match status" value="1"/>
</dbReference>
<comment type="subcellular location">
    <subcellularLocation>
        <location evidence="1">Nucleus</location>
    </subcellularLocation>
</comment>
<keyword evidence="3" id="KW-0805">Transcription regulation</keyword>
<organism evidence="10 11">
    <name type="scientific">Allacma fusca</name>
    <dbReference type="NCBI Taxonomy" id="39272"/>
    <lineage>
        <taxon>Eukaryota</taxon>
        <taxon>Metazoa</taxon>
        <taxon>Ecdysozoa</taxon>
        <taxon>Arthropoda</taxon>
        <taxon>Hexapoda</taxon>
        <taxon>Collembola</taxon>
        <taxon>Symphypleona</taxon>
        <taxon>Sminthuridae</taxon>
        <taxon>Allacma</taxon>
    </lineage>
</organism>
<evidence type="ECO:0000259" key="9">
    <source>
        <dbReference type="PROSITE" id="PS00434"/>
    </source>
</evidence>
<keyword evidence="5" id="KW-0804">Transcription</keyword>
<dbReference type="InterPro" id="IPR000232">
    <property type="entry name" value="HSF_DNA-bd"/>
</dbReference>
<name>A0A8J2LVZ9_9HEXA</name>
<dbReference type="PANTHER" id="PTHR10015:SF427">
    <property type="entry name" value="HEAT SHOCK FACTOR PROTEIN"/>
    <property type="match status" value="1"/>
</dbReference>
<comment type="similarity">
    <text evidence="2 7">Belongs to the HSF family.</text>
</comment>
<dbReference type="SMART" id="SM00415">
    <property type="entry name" value="HSF"/>
    <property type="match status" value="1"/>
</dbReference>
<evidence type="ECO:0000256" key="5">
    <source>
        <dbReference type="ARBA" id="ARBA00023163"/>
    </source>
</evidence>
<feature type="domain" description="HSF-type DNA-binding" evidence="9">
    <location>
        <begin position="67"/>
        <end position="91"/>
    </location>
</feature>
<sequence length="631" mass="69743">MVDDIDTGMHTLLEVSNGPNGSSHVPAFLVKLWKIVDDPKTNELICWSEMGNSFLIRNQPKFARELLPLYYKHNNMASFVRQLNMYGFHKVVSVDQGGLKTEKDEMEFAHPFFLKGSESTLELIKRKIPAAKLEESRGSRPDTINKVLIDVRQMKGRQDSMDNKLVAVKRENEALWRELSILRQKHAKQQQIVSKLLQFLVGMMSSQSHRISFKRRMPMNMPLMLSDSDGLKSAKRNKKSGEFGGPVIRDVTELMSANDRMLENQDFNVHSSEMDPHPKIDSPGSSSMPDRSPYSESVYPMSPYDDPEMLLSVDPMSINPSVEIQSRASVNTLGNSSVNAVPKKNSKVGNKGVKTQPRPSKMPAATSSYVSSANVASSQIADDNKMFLQTDNQLKQNVPTVMYIPETGEQPVQVVLSLPEPATTAENTVTGINSGVQVNSSNESFPSAVAVMKPVNLVRSSEPVALQVPVQGMTKVEGNTNDTSTEVVLSDGQLSRHQAIAPSKLLSSSLYKEDFDGHVGDVQSGLDNLRELLKQEQYSIDSNTLMTVAYLFGADADTSELLSLKPGGVGGNDVNEEKSSSDPSSEMVAYNPSLYELADEDFFDYQNNGVFLDDELEKLGNLLEVTMPEAF</sequence>
<evidence type="ECO:0000256" key="2">
    <source>
        <dbReference type="ARBA" id="ARBA00006403"/>
    </source>
</evidence>
<feature type="region of interest" description="Disordered" evidence="8">
    <location>
        <begin position="567"/>
        <end position="587"/>
    </location>
</feature>
<dbReference type="FunFam" id="1.10.10.10:FF:000027">
    <property type="entry name" value="Heat shock transcription factor 1"/>
    <property type="match status" value="1"/>
</dbReference>
<dbReference type="GO" id="GO:0003700">
    <property type="term" value="F:DNA-binding transcription factor activity"/>
    <property type="evidence" value="ECO:0007669"/>
    <property type="project" value="InterPro"/>
</dbReference>
<dbReference type="Proteomes" id="UP000708208">
    <property type="component" value="Unassembled WGS sequence"/>
</dbReference>
<reference evidence="10" key="1">
    <citation type="submission" date="2021-06" db="EMBL/GenBank/DDBJ databases">
        <authorList>
            <person name="Hodson N. C."/>
            <person name="Mongue J. A."/>
            <person name="Jaron S. K."/>
        </authorList>
    </citation>
    <scope>NUCLEOTIDE SEQUENCE</scope>
</reference>